<accession>A0A1W2GEY9</accession>
<reference evidence="1 2" key="1">
    <citation type="submission" date="2017-04" db="EMBL/GenBank/DDBJ databases">
        <authorList>
            <person name="Afonso C.L."/>
            <person name="Miller P.J."/>
            <person name="Scott M.A."/>
            <person name="Spackman E."/>
            <person name="Goraichik I."/>
            <person name="Dimitrov K.M."/>
            <person name="Suarez D.L."/>
            <person name="Swayne D.E."/>
        </authorList>
    </citation>
    <scope>NUCLEOTIDE SEQUENCE [LARGE SCALE GENOMIC DNA]</scope>
    <source>
        <strain evidence="1 2">DSM 26133</strain>
    </source>
</reference>
<dbReference type="Proteomes" id="UP000192472">
    <property type="component" value="Unassembled WGS sequence"/>
</dbReference>
<keyword evidence="2" id="KW-1185">Reference proteome</keyword>
<dbReference type="STRING" id="692418.SAMN04488029_2316"/>
<dbReference type="AlphaFoldDB" id="A0A1W2GEY9"/>
<dbReference type="RefSeq" id="WP_084372971.1">
    <property type="nucleotide sequence ID" value="NZ_FWYF01000002.1"/>
</dbReference>
<dbReference type="OrthoDB" id="9794241at2"/>
<organism evidence="1 2">
    <name type="scientific">Reichenbachiella faecimaris</name>
    <dbReference type="NCBI Taxonomy" id="692418"/>
    <lineage>
        <taxon>Bacteria</taxon>
        <taxon>Pseudomonadati</taxon>
        <taxon>Bacteroidota</taxon>
        <taxon>Cytophagia</taxon>
        <taxon>Cytophagales</taxon>
        <taxon>Reichenbachiellaceae</taxon>
        <taxon>Reichenbachiella</taxon>
    </lineage>
</organism>
<evidence type="ECO:0000313" key="2">
    <source>
        <dbReference type="Proteomes" id="UP000192472"/>
    </source>
</evidence>
<name>A0A1W2GEY9_REIFA</name>
<dbReference type="InterPro" id="IPR015996">
    <property type="entry name" value="UCP028451"/>
</dbReference>
<dbReference type="InterPro" id="IPR012808">
    <property type="entry name" value="CHP02453"/>
</dbReference>
<dbReference type="PANTHER" id="PTHR36452:SF1">
    <property type="entry name" value="DUF2461 DOMAIN-CONTAINING PROTEIN"/>
    <property type="match status" value="1"/>
</dbReference>
<dbReference type="NCBIfam" id="TIGR02453">
    <property type="entry name" value="TIGR02453 family protein"/>
    <property type="match status" value="1"/>
</dbReference>
<sequence>MDLKPTIKFLNELAANNNKEWFDANRKTYESCRKEFLGLVGNIIGEIAKFDPELTDVDPKKCVFRINRDIRFSKDKTPYKTNFGALMGANGKKTEGTGFYIHLSQGQNFAGGGIYMPPPETLAAIRQEIDYNPDGLNALLTSKSFKETFGEIRGDKLKTAPKGYPKDHPNIELLRFKSFYVIEEFSEKDLTKDGFFDELISTYKNAHEFNRFLKEAIS</sequence>
<proteinExistence type="predicted"/>
<evidence type="ECO:0000313" key="1">
    <source>
        <dbReference type="EMBL" id="SMD35062.1"/>
    </source>
</evidence>
<dbReference type="Pfam" id="PF09365">
    <property type="entry name" value="DUF2461"/>
    <property type="match status" value="1"/>
</dbReference>
<dbReference type="PANTHER" id="PTHR36452">
    <property type="entry name" value="CHROMOSOME 12, WHOLE GENOME SHOTGUN SEQUENCE"/>
    <property type="match status" value="1"/>
</dbReference>
<dbReference type="PIRSF" id="PIRSF028451">
    <property type="entry name" value="UCP028451"/>
    <property type="match status" value="1"/>
</dbReference>
<gene>
    <name evidence="1" type="ORF">SAMN04488029_2316</name>
</gene>
<protein>
    <submittedName>
        <fullName evidence="1">TIGR02453 family protein</fullName>
    </submittedName>
</protein>
<dbReference type="EMBL" id="FWYF01000002">
    <property type="protein sequence ID" value="SMD35062.1"/>
    <property type="molecule type" value="Genomic_DNA"/>
</dbReference>